<evidence type="ECO:0000256" key="4">
    <source>
        <dbReference type="ARBA" id="ARBA00023163"/>
    </source>
</evidence>
<proteinExistence type="inferred from homology"/>
<evidence type="ECO:0000256" key="2">
    <source>
        <dbReference type="ARBA" id="ARBA00023015"/>
    </source>
</evidence>
<evidence type="ECO:0000259" key="6">
    <source>
        <dbReference type="Pfam" id="PF04542"/>
    </source>
</evidence>
<dbReference type="Pfam" id="PF08281">
    <property type="entry name" value="Sigma70_r4_2"/>
    <property type="match status" value="1"/>
</dbReference>
<comment type="caution">
    <text evidence="8">The sequence shown here is derived from an EMBL/GenBank/DDBJ whole genome shotgun (WGS) entry which is preliminary data.</text>
</comment>
<keyword evidence="3" id="KW-0731">Sigma factor</keyword>
<gene>
    <name evidence="8" type="ORF">EDM52_08980</name>
</gene>
<keyword evidence="4" id="KW-0804">Transcription</keyword>
<dbReference type="InterPro" id="IPR014284">
    <property type="entry name" value="RNA_pol_sigma-70_dom"/>
</dbReference>
<dbReference type="OrthoDB" id="9789355at2"/>
<comment type="similarity">
    <text evidence="1">Belongs to the sigma-70 factor family. ECF subfamily.</text>
</comment>
<feature type="domain" description="RNA polymerase sigma-70 region 2" evidence="6">
    <location>
        <begin position="24"/>
        <end position="90"/>
    </location>
</feature>
<evidence type="ECO:0000256" key="1">
    <source>
        <dbReference type="ARBA" id="ARBA00010641"/>
    </source>
</evidence>
<protein>
    <submittedName>
        <fullName evidence="8">Sigma-70 family RNA polymerase sigma factor</fullName>
    </submittedName>
</protein>
<dbReference type="Gene3D" id="1.10.10.10">
    <property type="entry name" value="Winged helix-like DNA-binding domain superfamily/Winged helix DNA-binding domain"/>
    <property type="match status" value="1"/>
</dbReference>
<dbReference type="InterPro" id="IPR013324">
    <property type="entry name" value="RNA_pol_sigma_r3/r4-like"/>
</dbReference>
<evidence type="ECO:0000256" key="3">
    <source>
        <dbReference type="ARBA" id="ARBA00023082"/>
    </source>
</evidence>
<dbReference type="AlphaFoldDB" id="A0A3M8CGU8"/>
<evidence type="ECO:0000313" key="9">
    <source>
        <dbReference type="Proteomes" id="UP000282028"/>
    </source>
</evidence>
<dbReference type="GO" id="GO:0003677">
    <property type="term" value="F:DNA binding"/>
    <property type="evidence" value="ECO:0007669"/>
    <property type="project" value="InterPro"/>
</dbReference>
<dbReference type="InterPro" id="IPR036388">
    <property type="entry name" value="WH-like_DNA-bd_sf"/>
</dbReference>
<dbReference type="GO" id="GO:0016987">
    <property type="term" value="F:sigma factor activity"/>
    <property type="evidence" value="ECO:0007669"/>
    <property type="project" value="UniProtKB-KW"/>
</dbReference>
<name>A0A3M8CGU8_9BACL</name>
<keyword evidence="2" id="KW-0805">Transcription regulation</keyword>
<dbReference type="InterPro" id="IPR013325">
    <property type="entry name" value="RNA_pol_sigma_r2"/>
</dbReference>
<dbReference type="CDD" id="cd06171">
    <property type="entry name" value="Sigma70_r4"/>
    <property type="match status" value="1"/>
</dbReference>
<feature type="region of interest" description="Disordered" evidence="5">
    <location>
        <begin position="92"/>
        <end position="111"/>
    </location>
</feature>
<evidence type="ECO:0000259" key="7">
    <source>
        <dbReference type="Pfam" id="PF08281"/>
    </source>
</evidence>
<evidence type="ECO:0000313" key="8">
    <source>
        <dbReference type="EMBL" id="RNB74974.1"/>
    </source>
</evidence>
<dbReference type="NCBIfam" id="TIGR02937">
    <property type="entry name" value="sigma70-ECF"/>
    <property type="match status" value="1"/>
</dbReference>
<dbReference type="Gene3D" id="1.10.1740.10">
    <property type="match status" value="1"/>
</dbReference>
<dbReference type="SUPFAM" id="SSF88659">
    <property type="entry name" value="Sigma3 and sigma4 domains of RNA polymerase sigma factors"/>
    <property type="match status" value="1"/>
</dbReference>
<evidence type="ECO:0000256" key="5">
    <source>
        <dbReference type="SAM" id="MobiDB-lite"/>
    </source>
</evidence>
<dbReference type="Proteomes" id="UP000282028">
    <property type="component" value="Unassembled WGS sequence"/>
</dbReference>
<sequence length="181" mass="20971">MEMQAKLAIHSIGLKAESNSFQELFTAYYPFVVRQIMRIVKDQQTAEDLAQDVFLSFYHTDRSVIEHIPAWLSKASVYAAYNYLRSEKRRSERQERVAAEQERSTPSSEEMWLEKEEIESVREVLAELDERDRTILVMKYSGFPYAELAKATGVEVGSIGTILSRAKKKFRSIYKQMRGDA</sequence>
<dbReference type="EMBL" id="RHHR01000013">
    <property type="protein sequence ID" value="RNB74974.1"/>
    <property type="molecule type" value="Genomic_DNA"/>
</dbReference>
<keyword evidence="9" id="KW-1185">Reference proteome</keyword>
<dbReference type="InterPro" id="IPR007627">
    <property type="entry name" value="RNA_pol_sigma70_r2"/>
</dbReference>
<dbReference type="Pfam" id="PF04542">
    <property type="entry name" value="Sigma70_r2"/>
    <property type="match status" value="1"/>
</dbReference>
<dbReference type="SUPFAM" id="SSF88946">
    <property type="entry name" value="Sigma2 domain of RNA polymerase sigma factors"/>
    <property type="match status" value="1"/>
</dbReference>
<dbReference type="GO" id="GO:0006352">
    <property type="term" value="P:DNA-templated transcription initiation"/>
    <property type="evidence" value="ECO:0007669"/>
    <property type="project" value="InterPro"/>
</dbReference>
<feature type="domain" description="RNA polymerase sigma factor 70 region 4 type 2" evidence="7">
    <location>
        <begin position="119"/>
        <end position="169"/>
    </location>
</feature>
<accession>A0A3M8CGU8</accession>
<dbReference type="InterPro" id="IPR039425">
    <property type="entry name" value="RNA_pol_sigma-70-like"/>
</dbReference>
<dbReference type="InterPro" id="IPR013249">
    <property type="entry name" value="RNA_pol_sigma70_r4_t2"/>
</dbReference>
<dbReference type="PANTHER" id="PTHR43133">
    <property type="entry name" value="RNA POLYMERASE ECF-TYPE SIGMA FACTO"/>
    <property type="match status" value="1"/>
</dbReference>
<dbReference type="RefSeq" id="WP_122908791.1">
    <property type="nucleotide sequence ID" value="NZ_JAMAXB010000013.1"/>
</dbReference>
<organism evidence="8 9">
    <name type="scientific">Brevibacillus invocatus</name>
    <dbReference type="NCBI Taxonomy" id="173959"/>
    <lineage>
        <taxon>Bacteria</taxon>
        <taxon>Bacillati</taxon>
        <taxon>Bacillota</taxon>
        <taxon>Bacilli</taxon>
        <taxon>Bacillales</taxon>
        <taxon>Paenibacillaceae</taxon>
        <taxon>Brevibacillus</taxon>
    </lineage>
</organism>
<reference evidence="8 9" key="1">
    <citation type="submission" date="2018-10" db="EMBL/GenBank/DDBJ databases">
        <title>Phylogenomics of Brevibacillus.</title>
        <authorList>
            <person name="Dunlap C."/>
        </authorList>
    </citation>
    <scope>NUCLEOTIDE SEQUENCE [LARGE SCALE GENOMIC DNA]</scope>
    <source>
        <strain evidence="8 9">JCM 12215</strain>
    </source>
</reference>
<feature type="compositionally biased region" description="Basic and acidic residues" evidence="5">
    <location>
        <begin position="92"/>
        <end position="103"/>
    </location>
</feature>
<dbReference type="PANTHER" id="PTHR43133:SF46">
    <property type="entry name" value="RNA POLYMERASE SIGMA-70 FACTOR ECF SUBFAMILY"/>
    <property type="match status" value="1"/>
</dbReference>